<feature type="compositionally biased region" description="Pro residues" evidence="2">
    <location>
        <begin position="899"/>
        <end position="911"/>
    </location>
</feature>
<protein>
    <submittedName>
        <fullName evidence="3">Uncharacterized protein</fullName>
    </submittedName>
</protein>
<evidence type="ECO:0000256" key="2">
    <source>
        <dbReference type="SAM" id="MobiDB-lite"/>
    </source>
</evidence>
<dbReference type="AlphaFoldDB" id="A0AAW0BGU8"/>
<dbReference type="Proteomes" id="UP001362999">
    <property type="component" value="Unassembled WGS sequence"/>
</dbReference>
<organism evidence="3 4">
    <name type="scientific">Favolaschia claudopus</name>
    <dbReference type="NCBI Taxonomy" id="2862362"/>
    <lineage>
        <taxon>Eukaryota</taxon>
        <taxon>Fungi</taxon>
        <taxon>Dikarya</taxon>
        <taxon>Basidiomycota</taxon>
        <taxon>Agaricomycotina</taxon>
        <taxon>Agaricomycetes</taxon>
        <taxon>Agaricomycetidae</taxon>
        <taxon>Agaricales</taxon>
        <taxon>Marasmiineae</taxon>
        <taxon>Mycenaceae</taxon>
        <taxon>Favolaschia</taxon>
    </lineage>
</organism>
<accession>A0AAW0BGU8</accession>
<feature type="region of interest" description="Disordered" evidence="2">
    <location>
        <begin position="866"/>
        <end position="928"/>
    </location>
</feature>
<evidence type="ECO:0000313" key="4">
    <source>
        <dbReference type="Proteomes" id="UP001362999"/>
    </source>
</evidence>
<gene>
    <name evidence="3" type="ORF">R3P38DRAFT_3193769</name>
</gene>
<evidence type="ECO:0000256" key="1">
    <source>
        <dbReference type="SAM" id="Coils"/>
    </source>
</evidence>
<feature type="compositionally biased region" description="Basic and acidic residues" evidence="2">
    <location>
        <begin position="876"/>
        <end position="888"/>
    </location>
</feature>
<keyword evidence="1" id="KW-0175">Coiled coil</keyword>
<keyword evidence="4" id="KW-1185">Reference proteome</keyword>
<sequence length="1226" mass="138864">MQHLWNHELDRNEMEAASHVGILARFYTYIRTLECKVTCDGVVVLVPLTQGPSKYGKHNFVGCSKWNRSEKGKHLYASIDANVDEGDLRFVMDNGGLLPERLVPANESAPCVLTVHPRITLGHCPYSHIIDGKIEIAKMVPRRCHSRLVIFIPVAPLPLTLSHKAIIFLEKSRTIILLIPRVKPSTEDRLKLDTAIQGVGVNGLTVQKLLNAPNTSTVYGGQPIAEASPAYADTQKVRKAISAQKKLEHPHGMDWDGVVYHLNMREPKLAPAERYIHTAMNKNGFKLVVTMHPQIAILIHRVRYLGIDYTFKRVDGEMDEWEVGGFVDRYNQRLTLASLYCDKQNTEAFAQLFKEFFDAIRHVTGEIFKLAPFYPDAKCRVVILDGEVPQVLGFGTFLADYNDPNISRIWTREPTKLVQYCLKVCSVHFERHIDELPDHIPQSTIKRLKSIMGLKTQAEIDEWHQDVDKFAENEITIKHWKEQKDRNSWMWGAINKFMSKIAPEDHDITPNHSNLVETAHAARNAETGIHLPLLEAILQAQERDNIKVRELAAIDRNGVMPKRWNGAGARERHAAQRRNWAARKIADRNDQLTSYDTLKKELETGAEENRQSLARQKEAEAEIKTLQEELVIDKRRSDFRERINALRKDVEEEKSERREWAVRRQQLNSELDRLRKEELAGVRINGRRPERPSATEAMESYNISTLIASDLAHSVGPTADSRGLLEYEPAELPIESSISTIEAFRFGESVDISDRPSTSMFGTGAEAHVFAASEDSSIFTFSPLGFDTDTNVSGNPSTSMFGNDTANLAANSVGLVAANNNYQVDPSANGFYSDENGFSSNFNAFDYDQFDRFMLNTNAFEPAGHIQPDNMWSYSRTREESLDPEPMKWTRASQELPHLPMPNFDPTPSPTPSQQQETNSDSPADLDDYVAPQDIDLELMELECQEWEWPSPTPILLTYTQQKSSVFADMFAFPQPASSDVETMDGVPVVTVHDNSAEMEDFLKAIFDSDFFMPPPAKATIVDCLGILRLAHKYDVPYLRRRSLLHLHSMFPSCLSDLFHKIDQNLTELIAMIATGTEVGALWLLPAAYYLILSQWPLSMIAQSNRQQASAATFAWSPQIHKIFSFLFVASNEDDEECQDWAECNKCRIHASSHILPPISQGNPGSVLRWFTEEAWGNVGLCEHCLREAQEMYKAATQTCWDELPKMFGLPEWEQLEQMRNAALAP</sequence>
<evidence type="ECO:0000313" key="3">
    <source>
        <dbReference type="EMBL" id="KAK7024854.1"/>
    </source>
</evidence>
<name>A0AAW0BGU8_9AGAR</name>
<dbReference type="EMBL" id="JAWWNJ010000034">
    <property type="protein sequence ID" value="KAK7024854.1"/>
    <property type="molecule type" value="Genomic_DNA"/>
</dbReference>
<reference evidence="3 4" key="1">
    <citation type="journal article" date="2024" name="J Genomics">
        <title>Draft genome sequencing and assembly of Favolaschia claudopus CIRM-BRFM 2984 isolated from oak limbs.</title>
        <authorList>
            <person name="Navarro D."/>
            <person name="Drula E."/>
            <person name="Chaduli D."/>
            <person name="Cazenave R."/>
            <person name="Ahrendt S."/>
            <person name="Wang J."/>
            <person name="Lipzen A."/>
            <person name="Daum C."/>
            <person name="Barry K."/>
            <person name="Grigoriev I.V."/>
            <person name="Favel A."/>
            <person name="Rosso M.N."/>
            <person name="Martin F."/>
        </authorList>
    </citation>
    <scope>NUCLEOTIDE SEQUENCE [LARGE SCALE GENOMIC DNA]</scope>
    <source>
        <strain evidence="3 4">CIRM-BRFM 2984</strain>
    </source>
</reference>
<feature type="coiled-coil region" evidence="1">
    <location>
        <begin position="609"/>
        <end position="677"/>
    </location>
</feature>
<comment type="caution">
    <text evidence="3">The sequence shown here is derived from an EMBL/GenBank/DDBJ whole genome shotgun (WGS) entry which is preliminary data.</text>
</comment>
<proteinExistence type="predicted"/>